<dbReference type="PANTHER" id="PTHR44688">
    <property type="entry name" value="DNA-BINDING TRANSCRIPTIONAL ACTIVATOR DEVR_DOSR"/>
    <property type="match status" value="1"/>
</dbReference>
<dbReference type="PROSITE" id="PS50043">
    <property type="entry name" value="HTH_LUXR_2"/>
    <property type="match status" value="1"/>
</dbReference>
<dbReference type="InterPro" id="IPR041664">
    <property type="entry name" value="AAA_16"/>
</dbReference>
<dbReference type="Gene3D" id="1.25.40.10">
    <property type="entry name" value="Tetratricopeptide repeat domain"/>
    <property type="match status" value="1"/>
</dbReference>
<dbReference type="InterPro" id="IPR059106">
    <property type="entry name" value="WHD_MalT"/>
</dbReference>
<sequence length="867" mass="92663">MAERQDPEGTGHPVAPPKLRVPLAEAPMVHRHRLTALLDAHTAATSAAPPVTVVTGPAGAGKTTALAMWARRPATGRVAWVTLDPHDNTAPYLWSAVREALAEALGGEAPDLPPPSGPDFPALLIAALDHLAAPVRLVVDDVHLLHDRTALRGLELLVRHTPEPLRLLLAGRHAPPLRLSRLLLEGRLRVVGERDLAFTREETERLLAHHELRLDARDVDHVLRVTDGWTAGLRLAALALTGSVPPTGFTGALPPVADYLAEEVLAPHGDRARSLLVATSVCAEVSADLAAAVAEEPEAGRLLQELTRRHALVSTEDGVRFRCHPLLRDHLSAELDRVRPRDRARLHHAAATWHRDHGRPLDALEHAVHGERPDLTADVVGRDGLAEVLSGHGPRLHELLSAAPQTLVGRTPAALVGAAAALDAGDLTAVDWLLGHIADGALTSDRMRALHAAVRLQRARYHGDLAPALTALAATPAGRTGNDALDVLSRRERGIAELWTGRLTEAEGDLRHALDAAVRGGFDHAALECLAHLAVVSALNGDPQAVAHRGDRALDLISAHGWENRPASAVVHTVLAADAHRRLDDATARALAGRAVAALPEAADRTVALAVAVVCATTSFERADDPHAVVSTLWKQWRGFTDRQVSPHLAAEAVPTAQRMALRVGEEQWAADLAAYVESLTGESAELALVQAVLLSHRGRAAQARKCLEPVLRGESAAVVPGTLVDAWVLEVALLARDGSPQQAHDALRKALAAAEPLHALRPFYNAGKPVRDLLARGAGRFGRLDRFATAVMTTVPTASTGQPEALTTRERALLVELPSMRTAEEIADSMYVSVNTVKTHLRGIYRKLGVSQRRDAVVVARQRGLI</sequence>
<dbReference type="PANTHER" id="PTHR44688:SF16">
    <property type="entry name" value="DNA-BINDING TRANSCRIPTIONAL ACTIVATOR DEVR_DOSR"/>
    <property type="match status" value="1"/>
</dbReference>
<dbReference type="Proteomes" id="UP001500416">
    <property type="component" value="Unassembled WGS sequence"/>
</dbReference>
<protein>
    <submittedName>
        <fullName evidence="5">LuxR C-terminal-related transcriptional regulator</fullName>
    </submittedName>
</protein>
<dbReference type="EMBL" id="BAAABU010000023">
    <property type="protein sequence ID" value="GAA0255309.1"/>
    <property type="molecule type" value="Genomic_DNA"/>
</dbReference>
<proteinExistence type="predicted"/>
<evidence type="ECO:0000256" key="2">
    <source>
        <dbReference type="ARBA" id="ARBA00023125"/>
    </source>
</evidence>
<feature type="domain" description="HTH luxR-type" evidence="4">
    <location>
        <begin position="800"/>
        <end position="865"/>
    </location>
</feature>
<evidence type="ECO:0000313" key="6">
    <source>
        <dbReference type="Proteomes" id="UP001500416"/>
    </source>
</evidence>
<organism evidence="5 6">
    <name type="scientific">Saccharothrix mutabilis subsp. mutabilis</name>
    <dbReference type="NCBI Taxonomy" id="66855"/>
    <lineage>
        <taxon>Bacteria</taxon>
        <taxon>Bacillati</taxon>
        <taxon>Actinomycetota</taxon>
        <taxon>Actinomycetes</taxon>
        <taxon>Pseudonocardiales</taxon>
        <taxon>Pseudonocardiaceae</taxon>
        <taxon>Saccharothrix</taxon>
    </lineage>
</organism>
<dbReference type="InterPro" id="IPR036388">
    <property type="entry name" value="WH-like_DNA-bd_sf"/>
</dbReference>
<dbReference type="InterPro" id="IPR016032">
    <property type="entry name" value="Sig_transdc_resp-reg_C-effctor"/>
</dbReference>
<dbReference type="RefSeq" id="WP_343938186.1">
    <property type="nucleotide sequence ID" value="NZ_BAAABU010000023.1"/>
</dbReference>
<accession>A0ABN0UMA0</accession>
<keyword evidence="2" id="KW-0238">DNA-binding</keyword>
<evidence type="ECO:0000256" key="1">
    <source>
        <dbReference type="ARBA" id="ARBA00023015"/>
    </source>
</evidence>
<name>A0ABN0UMA0_9PSEU</name>
<dbReference type="Pfam" id="PF13191">
    <property type="entry name" value="AAA_16"/>
    <property type="match status" value="1"/>
</dbReference>
<keyword evidence="1" id="KW-0805">Transcription regulation</keyword>
<evidence type="ECO:0000256" key="3">
    <source>
        <dbReference type="ARBA" id="ARBA00023163"/>
    </source>
</evidence>
<dbReference type="SUPFAM" id="SSF48452">
    <property type="entry name" value="TPR-like"/>
    <property type="match status" value="1"/>
</dbReference>
<evidence type="ECO:0000259" key="4">
    <source>
        <dbReference type="PROSITE" id="PS50043"/>
    </source>
</evidence>
<gene>
    <name evidence="5" type="ORF">GCM10010492_65160</name>
</gene>
<keyword evidence="3" id="KW-0804">Transcription</keyword>
<dbReference type="InterPro" id="IPR011990">
    <property type="entry name" value="TPR-like_helical_dom_sf"/>
</dbReference>
<comment type="caution">
    <text evidence="5">The sequence shown here is derived from an EMBL/GenBank/DDBJ whole genome shotgun (WGS) entry which is preliminary data.</text>
</comment>
<dbReference type="Pfam" id="PF00196">
    <property type="entry name" value="GerE"/>
    <property type="match status" value="1"/>
</dbReference>
<dbReference type="InterPro" id="IPR000792">
    <property type="entry name" value="Tscrpt_reg_LuxR_C"/>
</dbReference>
<reference evidence="5 6" key="1">
    <citation type="journal article" date="2019" name="Int. J. Syst. Evol. Microbiol.">
        <title>The Global Catalogue of Microorganisms (GCM) 10K type strain sequencing project: providing services to taxonomists for standard genome sequencing and annotation.</title>
        <authorList>
            <consortium name="The Broad Institute Genomics Platform"/>
            <consortium name="The Broad Institute Genome Sequencing Center for Infectious Disease"/>
            <person name="Wu L."/>
            <person name="Ma J."/>
        </authorList>
    </citation>
    <scope>NUCLEOTIDE SEQUENCE [LARGE SCALE GENOMIC DNA]</scope>
    <source>
        <strain evidence="5 6">JCM 3380</strain>
    </source>
</reference>
<dbReference type="CDD" id="cd06170">
    <property type="entry name" value="LuxR_C_like"/>
    <property type="match status" value="1"/>
</dbReference>
<dbReference type="Pfam" id="PF25873">
    <property type="entry name" value="WHD_MalT"/>
    <property type="match status" value="1"/>
</dbReference>
<dbReference type="Gene3D" id="1.10.10.10">
    <property type="entry name" value="Winged helix-like DNA-binding domain superfamily/Winged helix DNA-binding domain"/>
    <property type="match status" value="1"/>
</dbReference>
<dbReference type="SMART" id="SM00421">
    <property type="entry name" value="HTH_LUXR"/>
    <property type="match status" value="1"/>
</dbReference>
<keyword evidence="6" id="KW-1185">Reference proteome</keyword>
<evidence type="ECO:0000313" key="5">
    <source>
        <dbReference type="EMBL" id="GAA0255309.1"/>
    </source>
</evidence>
<dbReference type="InterPro" id="IPR027417">
    <property type="entry name" value="P-loop_NTPase"/>
</dbReference>
<dbReference type="SUPFAM" id="SSF52540">
    <property type="entry name" value="P-loop containing nucleoside triphosphate hydrolases"/>
    <property type="match status" value="1"/>
</dbReference>
<dbReference type="Gene3D" id="3.40.50.300">
    <property type="entry name" value="P-loop containing nucleotide triphosphate hydrolases"/>
    <property type="match status" value="1"/>
</dbReference>
<dbReference type="SUPFAM" id="SSF46894">
    <property type="entry name" value="C-terminal effector domain of the bipartite response regulators"/>
    <property type="match status" value="1"/>
</dbReference>